<evidence type="ECO:0000256" key="15">
    <source>
        <dbReference type="ARBA" id="ARBA00062744"/>
    </source>
</evidence>
<evidence type="ECO:0000256" key="14">
    <source>
        <dbReference type="ARBA" id="ARBA00046292"/>
    </source>
</evidence>
<evidence type="ECO:0000313" key="22">
    <source>
        <dbReference type="Ensembl" id="ENSUAMP00000008677.1"/>
    </source>
</evidence>
<keyword evidence="12" id="KW-0325">Glycoprotein</keyword>
<protein>
    <recommendedName>
        <fullName evidence="16">Interleukin-15 receptor subunit alpha</fullName>
    </recommendedName>
</protein>
<dbReference type="STRING" id="9643.ENSUAMP00000008677"/>
<evidence type="ECO:0000256" key="7">
    <source>
        <dbReference type="ARBA" id="ARBA00022729"/>
    </source>
</evidence>
<dbReference type="OMA" id="HEDTENY"/>
<evidence type="ECO:0000256" key="18">
    <source>
        <dbReference type="SAM" id="MobiDB-lite"/>
    </source>
</evidence>
<evidence type="ECO:0000256" key="5">
    <source>
        <dbReference type="ARBA" id="ARBA00022659"/>
    </source>
</evidence>
<dbReference type="Gene3D" id="2.20.28.230">
    <property type="match status" value="1"/>
</dbReference>
<evidence type="ECO:0000256" key="13">
    <source>
        <dbReference type="ARBA" id="ARBA00023242"/>
    </source>
</evidence>
<comment type="subcellular location">
    <subcellularLocation>
        <location evidence="2">Cell surface</location>
    </subcellularLocation>
    <subcellularLocation>
        <location evidence="14">Nucleus membrane</location>
        <topology evidence="14">Single-pass type I membrane protein</topology>
    </subcellularLocation>
    <subcellularLocation>
        <location evidence="1">Secreted</location>
        <location evidence="1">Extracellular space</location>
    </subcellularLocation>
</comment>
<dbReference type="PANTHER" id="PTHR15060">
    <property type="entry name" value="INTERLEUKIN-15 RECEPTOR SUBUNIT ALPHA"/>
    <property type="match status" value="1"/>
</dbReference>
<reference evidence="22" key="2">
    <citation type="submission" date="2025-08" db="UniProtKB">
        <authorList>
            <consortium name="Ensembl"/>
        </authorList>
    </citation>
    <scope>IDENTIFICATION</scope>
</reference>
<dbReference type="GO" id="GO:0042010">
    <property type="term" value="F:interleukin-15 receptor activity"/>
    <property type="evidence" value="ECO:0007669"/>
    <property type="project" value="InterPro"/>
</dbReference>
<feature type="signal peptide" evidence="20">
    <location>
        <begin position="1"/>
        <end position="20"/>
    </location>
</feature>
<evidence type="ECO:0000256" key="4">
    <source>
        <dbReference type="ARBA" id="ARBA00022553"/>
    </source>
</evidence>
<dbReference type="SMART" id="SM00032">
    <property type="entry name" value="CCP"/>
    <property type="match status" value="1"/>
</dbReference>
<dbReference type="CDD" id="cd00033">
    <property type="entry name" value="CCP"/>
    <property type="match status" value="1"/>
</dbReference>
<dbReference type="PANTHER" id="PTHR15060:SF0">
    <property type="entry name" value="INTERLEUKIN-15 RECEPTOR SUBUNIT ALPHA"/>
    <property type="match status" value="1"/>
</dbReference>
<feature type="domain" description="Sushi" evidence="21">
    <location>
        <begin position="21"/>
        <end position="85"/>
    </location>
</feature>
<proteinExistence type="predicted"/>
<feature type="chain" id="PRO_5019422360" description="Interleukin-15 receptor subunit alpha" evidence="20">
    <location>
        <begin position="21"/>
        <end position="166"/>
    </location>
</feature>
<evidence type="ECO:0000256" key="16">
    <source>
        <dbReference type="ARBA" id="ARBA00069591"/>
    </source>
</evidence>
<dbReference type="GO" id="GO:0009986">
    <property type="term" value="C:cell surface"/>
    <property type="evidence" value="ECO:0007669"/>
    <property type="project" value="UniProtKB-SubCell"/>
</dbReference>
<keyword evidence="4" id="KW-0597">Phosphoprotein</keyword>
<dbReference type="Pfam" id="PF00084">
    <property type="entry name" value="Sushi"/>
    <property type="match status" value="1"/>
</dbReference>
<feature type="transmembrane region" description="Helical" evidence="19">
    <location>
        <begin position="87"/>
        <end position="106"/>
    </location>
</feature>
<evidence type="ECO:0000256" key="1">
    <source>
        <dbReference type="ARBA" id="ARBA00004239"/>
    </source>
</evidence>
<reference evidence="23" key="1">
    <citation type="submission" date="2016-06" db="EMBL/GenBank/DDBJ databases">
        <title>De novo assembly and RNA-Seq shows season-dependent expression and editing in black bear kidneys.</title>
        <authorList>
            <person name="Korstanje R."/>
            <person name="Srivastava A."/>
            <person name="Sarsani V.K."/>
            <person name="Sheehan S.M."/>
            <person name="Seger R.L."/>
            <person name="Barter M.E."/>
            <person name="Lindqvist C."/>
            <person name="Brody L.C."/>
            <person name="Mullikin J.C."/>
        </authorList>
    </citation>
    <scope>NUCLEOTIDE SEQUENCE [LARGE SCALE GENOMIC DNA]</scope>
</reference>
<keyword evidence="8 19" id="KW-1133">Transmembrane helix</keyword>
<feature type="region of interest" description="Disordered" evidence="18">
    <location>
        <begin position="128"/>
        <end position="166"/>
    </location>
</feature>
<evidence type="ECO:0000256" key="11">
    <source>
        <dbReference type="ARBA" id="ARBA00023170"/>
    </source>
</evidence>
<name>A0A452QSV6_URSAM</name>
<organism evidence="22 23">
    <name type="scientific">Ursus americanus</name>
    <name type="common">American black bear</name>
    <name type="synonym">Euarctos americanus</name>
    <dbReference type="NCBI Taxonomy" id="9643"/>
    <lineage>
        <taxon>Eukaryota</taxon>
        <taxon>Metazoa</taxon>
        <taxon>Chordata</taxon>
        <taxon>Craniata</taxon>
        <taxon>Vertebrata</taxon>
        <taxon>Euteleostomi</taxon>
        <taxon>Mammalia</taxon>
        <taxon>Eutheria</taxon>
        <taxon>Laurasiatheria</taxon>
        <taxon>Carnivora</taxon>
        <taxon>Caniformia</taxon>
        <taxon>Ursidae</taxon>
        <taxon>Ursus</taxon>
    </lineage>
</organism>
<sequence length="166" mass="18144">GAPRKLKCVHLSCLICTLAGITCPPPTSVEHADIRVKSYKVSSRERYTCNSGFKRKAGTSSLTECVLNETTNVAHWTIPNLKCITAIFTPVAVLGVMCVVLLLVCYQKSRQTLQTPSVEMEHMEVMPMTRGTDSREDDAENHPHDLGHSRGRLRAAEGGAKAPTLP</sequence>
<dbReference type="PROSITE" id="PS50923">
    <property type="entry name" value="SUSHI"/>
    <property type="match status" value="1"/>
</dbReference>
<comment type="subunit">
    <text evidence="15">The interleukin-15 receptor IL15R is a heterotrimer of IL15RA, IL2RB and IL2RG. IL15RA also self-associates. Interacts with SYK.</text>
</comment>
<evidence type="ECO:0000256" key="20">
    <source>
        <dbReference type="SAM" id="SignalP"/>
    </source>
</evidence>
<keyword evidence="3" id="KW-0964">Secreted</keyword>
<dbReference type="InterPro" id="IPR000436">
    <property type="entry name" value="Sushi_SCR_CCP_dom"/>
</dbReference>
<dbReference type="AlphaFoldDB" id="A0A452QSV6"/>
<keyword evidence="11" id="KW-0675">Receptor</keyword>
<dbReference type="GO" id="GO:0005886">
    <property type="term" value="C:plasma membrane"/>
    <property type="evidence" value="ECO:0007669"/>
    <property type="project" value="UniProtKB-ARBA"/>
</dbReference>
<reference evidence="22" key="3">
    <citation type="submission" date="2025-09" db="UniProtKB">
        <authorList>
            <consortium name="Ensembl"/>
        </authorList>
    </citation>
    <scope>IDENTIFICATION</scope>
</reference>
<evidence type="ECO:0000256" key="8">
    <source>
        <dbReference type="ARBA" id="ARBA00022989"/>
    </source>
</evidence>
<evidence type="ECO:0000256" key="17">
    <source>
        <dbReference type="PROSITE-ProRule" id="PRU00302"/>
    </source>
</evidence>
<dbReference type="GO" id="GO:0005576">
    <property type="term" value="C:extracellular region"/>
    <property type="evidence" value="ECO:0007669"/>
    <property type="project" value="UniProtKB-SubCell"/>
</dbReference>
<dbReference type="GeneTree" id="ENSGT00390000000121"/>
<evidence type="ECO:0000256" key="6">
    <source>
        <dbReference type="ARBA" id="ARBA00022692"/>
    </source>
</evidence>
<evidence type="ECO:0000256" key="2">
    <source>
        <dbReference type="ARBA" id="ARBA00004241"/>
    </source>
</evidence>
<keyword evidence="9 19" id="KW-0472">Membrane</keyword>
<evidence type="ECO:0000256" key="9">
    <source>
        <dbReference type="ARBA" id="ARBA00023136"/>
    </source>
</evidence>
<evidence type="ECO:0000256" key="10">
    <source>
        <dbReference type="ARBA" id="ARBA00023157"/>
    </source>
</evidence>
<dbReference type="GO" id="GO:0031965">
    <property type="term" value="C:nuclear membrane"/>
    <property type="evidence" value="ECO:0007669"/>
    <property type="project" value="UniProtKB-SubCell"/>
</dbReference>
<dbReference type="SUPFAM" id="SSF57535">
    <property type="entry name" value="Complement control module/SCR domain"/>
    <property type="match status" value="1"/>
</dbReference>
<dbReference type="Ensembl" id="ENSUAMT00000009779.1">
    <property type="protein sequence ID" value="ENSUAMP00000008677.1"/>
    <property type="gene ID" value="ENSUAMG00000007287.1"/>
</dbReference>
<keyword evidence="7 20" id="KW-0732">Signal</keyword>
<accession>A0A452QSV6</accession>
<dbReference type="GO" id="GO:0031410">
    <property type="term" value="C:cytoplasmic vesicle"/>
    <property type="evidence" value="ECO:0007669"/>
    <property type="project" value="UniProtKB-ARBA"/>
</dbReference>
<keyword evidence="13" id="KW-0539">Nucleus</keyword>
<comment type="caution">
    <text evidence="17">Lacks conserved residue(s) required for the propagation of feature annotation.</text>
</comment>
<evidence type="ECO:0000313" key="23">
    <source>
        <dbReference type="Proteomes" id="UP000291022"/>
    </source>
</evidence>
<dbReference type="FunFam" id="2.20.28.230:FF:000001">
    <property type="entry name" value="Interleukin 15 receptor subunit alpha"/>
    <property type="match status" value="1"/>
</dbReference>
<evidence type="ECO:0000256" key="3">
    <source>
        <dbReference type="ARBA" id="ARBA00022525"/>
    </source>
</evidence>
<keyword evidence="5 17" id="KW-0768">Sushi</keyword>
<dbReference type="Proteomes" id="UP000291022">
    <property type="component" value="Unassembled WGS sequence"/>
</dbReference>
<evidence type="ECO:0000256" key="12">
    <source>
        <dbReference type="ARBA" id="ARBA00023180"/>
    </source>
</evidence>
<evidence type="ECO:0000256" key="19">
    <source>
        <dbReference type="SAM" id="Phobius"/>
    </source>
</evidence>
<keyword evidence="10" id="KW-1015">Disulfide bond</keyword>
<keyword evidence="23" id="KW-1185">Reference proteome</keyword>
<dbReference type="InterPro" id="IPR035976">
    <property type="entry name" value="Sushi/SCR/CCP_sf"/>
</dbReference>
<dbReference type="InterPro" id="IPR042372">
    <property type="entry name" value="IL15RA"/>
</dbReference>
<evidence type="ECO:0000259" key="21">
    <source>
        <dbReference type="PROSITE" id="PS50923"/>
    </source>
</evidence>
<keyword evidence="6 19" id="KW-0812">Transmembrane</keyword>